<protein>
    <recommendedName>
        <fullName evidence="3">Polyprotein protein</fullName>
    </recommendedName>
</protein>
<evidence type="ECO:0008006" key="3">
    <source>
        <dbReference type="Google" id="ProtNLM"/>
    </source>
</evidence>
<reference evidence="1 2" key="1">
    <citation type="submission" date="2020-09" db="EMBL/GenBank/DDBJ databases">
        <title>De no assembly of potato wild relative species, Solanum commersonii.</title>
        <authorList>
            <person name="Cho K."/>
        </authorList>
    </citation>
    <scope>NUCLEOTIDE SEQUENCE [LARGE SCALE GENOMIC DNA]</scope>
    <source>
        <strain evidence="1">LZ3.2</strain>
        <tissue evidence="1">Leaf</tissue>
    </source>
</reference>
<proteinExistence type="predicted"/>
<evidence type="ECO:0000313" key="2">
    <source>
        <dbReference type="Proteomes" id="UP000824120"/>
    </source>
</evidence>
<dbReference type="EMBL" id="JACXVP010000001">
    <property type="protein sequence ID" value="KAG5631652.1"/>
    <property type="molecule type" value="Genomic_DNA"/>
</dbReference>
<evidence type="ECO:0000313" key="1">
    <source>
        <dbReference type="EMBL" id="KAG5631652.1"/>
    </source>
</evidence>
<name>A0A9J6B4X2_SOLCO</name>
<sequence>MNQLKSTYMSMIVGTMEIPNVLVEPDIPQATIGDDVRVEEAADPNSEAETDEEMLGVADEVSYECLIETEEAM</sequence>
<dbReference type="AlphaFoldDB" id="A0A9J6B4X2"/>
<dbReference type="Proteomes" id="UP000824120">
    <property type="component" value="Chromosome 1"/>
</dbReference>
<organism evidence="1 2">
    <name type="scientific">Solanum commersonii</name>
    <name type="common">Commerson's wild potato</name>
    <name type="synonym">Commerson's nightshade</name>
    <dbReference type="NCBI Taxonomy" id="4109"/>
    <lineage>
        <taxon>Eukaryota</taxon>
        <taxon>Viridiplantae</taxon>
        <taxon>Streptophyta</taxon>
        <taxon>Embryophyta</taxon>
        <taxon>Tracheophyta</taxon>
        <taxon>Spermatophyta</taxon>
        <taxon>Magnoliopsida</taxon>
        <taxon>eudicotyledons</taxon>
        <taxon>Gunneridae</taxon>
        <taxon>Pentapetalae</taxon>
        <taxon>asterids</taxon>
        <taxon>lamiids</taxon>
        <taxon>Solanales</taxon>
        <taxon>Solanaceae</taxon>
        <taxon>Solanoideae</taxon>
        <taxon>Solaneae</taxon>
        <taxon>Solanum</taxon>
    </lineage>
</organism>
<accession>A0A9J6B4X2</accession>
<comment type="caution">
    <text evidence="1">The sequence shown here is derived from an EMBL/GenBank/DDBJ whole genome shotgun (WGS) entry which is preliminary data.</text>
</comment>
<gene>
    <name evidence="1" type="ORF">H5410_003369</name>
</gene>
<keyword evidence="2" id="KW-1185">Reference proteome</keyword>